<proteinExistence type="predicted"/>
<keyword evidence="2" id="KW-1185">Reference proteome</keyword>
<dbReference type="EMBL" id="JAUDZG010000006">
    <property type="protein sequence ID" value="KAK3303416.1"/>
    <property type="molecule type" value="Genomic_DNA"/>
</dbReference>
<evidence type="ECO:0000313" key="2">
    <source>
        <dbReference type="Proteomes" id="UP001273166"/>
    </source>
</evidence>
<dbReference type="Pfam" id="PF13095">
    <property type="entry name" value="FTA2"/>
    <property type="match status" value="1"/>
</dbReference>
<organism evidence="1 2">
    <name type="scientific">Chaetomium strumarium</name>
    <dbReference type="NCBI Taxonomy" id="1170767"/>
    <lineage>
        <taxon>Eukaryota</taxon>
        <taxon>Fungi</taxon>
        <taxon>Dikarya</taxon>
        <taxon>Ascomycota</taxon>
        <taxon>Pezizomycotina</taxon>
        <taxon>Sordariomycetes</taxon>
        <taxon>Sordariomycetidae</taxon>
        <taxon>Sordariales</taxon>
        <taxon>Chaetomiaceae</taxon>
        <taxon>Chaetomium</taxon>
    </lineage>
</organism>
<comment type="caution">
    <text evidence="1">The sequence shown here is derived from an EMBL/GenBank/DDBJ whole genome shotgun (WGS) entry which is preliminary data.</text>
</comment>
<accession>A0AAJ0GNY1</accession>
<reference evidence="1" key="2">
    <citation type="submission" date="2023-06" db="EMBL/GenBank/DDBJ databases">
        <authorList>
            <consortium name="Lawrence Berkeley National Laboratory"/>
            <person name="Mondo S.J."/>
            <person name="Hensen N."/>
            <person name="Bonometti L."/>
            <person name="Westerberg I."/>
            <person name="Brannstrom I.O."/>
            <person name="Guillou S."/>
            <person name="Cros-Aarteil S."/>
            <person name="Calhoun S."/>
            <person name="Haridas S."/>
            <person name="Kuo A."/>
            <person name="Pangilinan J."/>
            <person name="Riley R."/>
            <person name="Labutti K."/>
            <person name="Andreopoulos B."/>
            <person name="Lipzen A."/>
            <person name="Chen C."/>
            <person name="Yanf M."/>
            <person name="Daum C."/>
            <person name="Ng V."/>
            <person name="Clum A."/>
            <person name="Steindorff A."/>
            <person name="Ohm R."/>
            <person name="Martin F."/>
            <person name="Silar P."/>
            <person name="Natvig D."/>
            <person name="Lalanne C."/>
            <person name="Gautier V."/>
            <person name="Ament-Velasquez S.L."/>
            <person name="Kruys A."/>
            <person name="Hutchinson M.I."/>
            <person name="Powell A.J."/>
            <person name="Barry K."/>
            <person name="Miller A.N."/>
            <person name="Grigoriev I.V."/>
            <person name="Debuchy R."/>
            <person name="Gladieux P."/>
            <person name="Thoren M.H."/>
            <person name="Johannesson H."/>
        </authorList>
    </citation>
    <scope>NUCLEOTIDE SEQUENCE</scope>
    <source>
        <strain evidence="1">CBS 333.67</strain>
    </source>
</reference>
<dbReference type="Proteomes" id="UP001273166">
    <property type="component" value="Unassembled WGS sequence"/>
</dbReference>
<name>A0AAJ0GNY1_9PEZI</name>
<evidence type="ECO:0000313" key="1">
    <source>
        <dbReference type="EMBL" id="KAK3303416.1"/>
    </source>
</evidence>
<sequence length="324" mass="37734">MLSLTDFILSPPLSPPVPLPQVPGPKLIPFTPTAHADIEFIRNLGRPNDKDTRVWKVKINKCGPFALKMFFFNSGEHLERSPGNYLNNHPLAKRQSYVDYLDPFNCECRAYGRLKQEEREDRAIKAYGYLLITPEQEAEVTRRIEGDPEIFDELHGSHQVLNGDNTWRRYEQYRGHPIRAIVKQLVSDDAEPFGVADIPHLWSDLEELHKPGILVRDVHIGKYLGGKLIDFSRSWAMYHPCLDRTTPSLLQEIRQSEAEDLFDLLITWFNLNPNEQLAIPERLDYCVNTLTDDVGYDPRRYNWRKWEEDVRMADSYIAHELFKS</sequence>
<dbReference type="AlphaFoldDB" id="A0AAJ0GNY1"/>
<dbReference type="InterPro" id="IPR025213">
    <property type="entry name" value="Sim4_Fta2"/>
</dbReference>
<reference evidence="1" key="1">
    <citation type="journal article" date="2023" name="Mol. Phylogenet. Evol.">
        <title>Genome-scale phylogeny and comparative genomics of the fungal order Sordariales.</title>
        <authorList>
            <person name="Hensen N."/>
            <person name="Bonometti L."/>
            <person name="Westerberg I."/>
            <person name="Brannstrom I.O."/>
            <person name="Guillou S."/>
            <person name="Cros-Aarteil S."/>
            <person name="Calhoun S."/>
            <person name="Haridas S."/>
            <person name="Kuo A."/>
            <person name="Mondo S."/>
            <person name="Pangilinan J."/>
            <person name="Riley R."/>
            <person name="LaButti K."/>
            <person name="Andreopoulos B."/>
            <person name="Lipzen A."/>
            <person name="Chen C."/>
            <person name="Yan M."/>
            <person name="Daum C."/>
            <person name="Ng V."/>
            <person name="Clum A."/>
            <person name="Steindorff A."/>
            <person name="Ohm R.A."/>
            <person name="Martin F."/>
            <person name="Silar P."/>
            <person name="Natvig D.O."/>
            <person name="Lalanne C."/>
            <person name="Gautier V."/>
            <person name="Ament-Velasquez S.L."/>
            <person name="Kruys A."/>
            <person name="Hutchinson M.I."/>
            <person name="Powell A.J."/>
            <person name="Barry K."/>
            <person name="Miller A.N."/>
            <person name="Grigoriev I.V."/>
            <person name="Debuchy R."/>
            <person name="Gladieux P."/>
            <person name="Hiltunen Thoren M."/>
            <person name="Johannesson H."/>
        </authorList>
    </citation>
    <scope>NUCLEOTIDE SEQUENCE</scope>
    <source>
        <strain evidence="1">CBS 333.67</strain>
    </source>
</reference>
<protein>
    <submittedName>
        <fullName evidence="1">Kinetochore Sim4 complex subunit FTA2-domain-containing protein</fullName>
    </submittedName>
</protein>
<dbReference type="GeneID" id="87888601"/>
<gene>
    <name evidence="1" type="ORF">B0T15DRAFT_540162</name>
</gene>
<dbReference type="RefSeq" id="XP_062719196.1">
    <property type="nucleotide sequence ID" value="XM_062869772.1"/>
</dbReference>